<dbReference type="EMBL" id="UINC01032573">
    <property type="protein sequence ID" value="SVB20457.1"/>
    <property type="molecule type" value="Genomic_DNA"/>
</dbReference>
<reference evidence="1" key="1">
    <citation type="submission" date="2018-05" db="EMBL/GenBank/DDBJ databases">
        <authorList>
            <person name="Lanie J.A."/>
            <person name="Ng W.-L."/>
            <person name="Kazmierczak K.M."/>
            <person name="Andrzejewski T.M."/>
            <person name="Davidsen T.M."/>
            <person name="Wayne K.J."/>
            <person name="Tettelin H."/>
            <person name="Glass J.I."/>
            <person name="Rusch D."/>
            <person name="Podicherti R."/>
            <person name="Tsui H.-C.T."/>
            <person name="Winkler M.E."/>
        </authorList>
    </citation>
    <scope>NUCLEOTIDE SEQUENCE</scope>
</reference>
<proteinExistence type="predicted"/>
<evidence type="ECO:0000313" key="1">
    <source>
        <dbReference type="EMBL" id="SVB20457.1"/>
    </source>
</evidence>
<name>A0A382C4V0_9ZZZZ</name>
<gene>
    <name evidence="1" type="ORF">METZ01_LOCUS173311</name>
</gene>
<sequence>MTEKIRKGSEKDYIVIMTNKAGKEFKRIDYKTEKEAYAAIRAGKFFGSAGMTFKLEKGGKSLKV</sequence>
<organism evidence="1">
    <name type="scientific">marine metagenome</name>
    <dbReference type="NCBI Taxonomy" id="408172"/>
    <lineage>
        <taxon>unclassified sequences</taxon>
        <taxon>metagenomes</taxon>
        <taxon>ecological metagenomes</taxon>
    </lineage>
</organism>
<accession>A0A382C4V0</accession>
<dbReference type="AlphaFoldDB" id="A0A382C4V0"/>
<protein>
    <submittedName>
        <fullName evidence="1">Uncharacterized protein</fullName>
    </submittedName>
</protein>